<dbReference type="Pfam" id="PF22181">
    <property type="entry name" value="TarS_linker"/>
    <property type="match status" value="1"/>
</dbReference>
<accession>A0A160P1D9</accession>
<dbReference type="SUPFAM" id="SSF53448">
    <property type="entry name" value="Nucleotide-diphospho-sugar transferases"/>
    <property type="match status" value="1"/>
</dbReference>
<proteinExistence type="predicted"/>
<evidence type="ECO:0000313" key="3">
    <source>
        <dbReference type="EMBL" id="BAU84476.1"/>
    </source>
</evidence>
<dbReference type="CDD" id="cd00761">
    <property type="entry name" value="Glyco_tranf_GTA_type"/>
    <property type="match status" value="1"/>
</dbReference>
<name>A0A160P1D9_STRLU</name>
<dbReference type="InterPro" id="IPR001173">
    <property type="entry name" value="Glyco_trans_2-like"/>
</dbReference>
<organism evidence="3 4">
    <name type="scientific">Streptomyces laurentii</name>
    <dbReference type="NCBI Taxonomy" id="39478"/>
    <lineage>
        <taxon>Bacteria</taxon>
        <taxon>Bacillati</taxon>
        <taxon>Actinomycetota</taxon>
        <taxon>Actinomycetes</taxon>
        <taxon>Kitasatosporales</taxon>
        <taxon>Streptomycetaceae</taxon>
        <taxon>Streptomyces</taxon>
    </lineage>
</organism>
<gene>
    <name evidence="3" type="ORF">SLA_3568</name>
</gene>
<protein>
    <submittedName>
        <fullName evidence="3">Glycosyl transferase family protein</fullName>
    </submittedName>
</protein>
<dbReference type="Gene3D" id="3.90.550.10">
    <property type="entry name" value="Spore Coat Polysaccharide Biosynthesis Protein SpsA, Chain A"/>
    <property type="match status" value="1"/>
</dbReference>
<dbReference type="AlphaFoldDB" id="A0A160P1D9"/>
<feature type="domain" description="Glycosyltransferase 2-like" evidence="1">
    <location>
        <begin position="28"/>
        <end position="161"/>
    </location>
</feature>
<keyword evidence="3" id="KW-0808">Transferase</keyword>
<sequence>MRRRDQLFQNLHYWGIGQMNDPRTPTVSLVIPVYNSMPYLELTLQSIERQTLGLDAIEVVAVNDGSTDGSGEVLDAWAKAHPGIMKVVHQEASGGPSRPRNVGLEHATGTYVFFVDGDDCLGPEALERLVAMAEKNGSDTVLAKLVGVRRRVPKAVFAKNVDKADLSKGLLYYTLMPFKLFRRDMVEKHEIRFPEHMRIREDQYFVAQAYLHSKVISIVGDYDCYYVVRRADEGNITANGIDFGIGLGQADEMVTLITGLTEPGKLRDHLVGRHVKAEMVDRFDKRFVDADAEERQRLVELARPYAERWINPAIMAKMPVNEKLVAHCLREGLTDELAEVVAWQLAGRPGKTVVRGAKAYAAPPFPAADSPEYEELCEITGSVIGASPRRRVDKLAWRGTVLDLEGYAYIDQVDTRDLVTEVVLTQAASGRRLVFPVEHVPSPHMTVSRGKETYDYGRACFRTSVDLGTADGGAALGQGDWHVSLRCTAGRLSAEGGLGSALGGKVSKRADEHAVTLPGAASRKPHTVRVGPRDTELVLQLKQAPSALSAYAFSFGWKAARAVRKRIDWR</sequence>
<dbReference type="Pfam" id="PF00535">
    <property type="entry name" value="Glycos_transf_2"/>
    <property type="match status" value="1"/>
</dbReference>
<keyword evidence="4" id="KW-1185">Reference proteome</keyword>
<dbReference type="InterPro" id="IPR029044">
    <property type="entry name" value="Nucleotide-diphossugar_trans"/>
</dbReference>
<evidence type="ECO:0000259" key="1">
    <source>
        <dbReference type="Pfam" id="PF00535"/>
    </source>
</evidence>
<dbReference type="InterPro" id="IPR054028">
    <property type="entry name" value="TarS/TarP_linker"/>
</dbReference>
<evidence type="ECO:0000259" key="2">
    <source>
        <dbReference type="Pfam" id="PF22181"/>
    </source>
</evidence>
<evidence type="ECO:0000313" key="4">
    <source>
        <dbReference type="Proteomes" id="UP000217676"/>
    </source>
</evidence>
<dbReference type="KEGG" id="slau:SLA_3568"/>
<reference evidence="3 4" key="1">
    <citation type="journal article" date="2016" name="Genome Announc.">
        <title>Complete Genome Sequence of Thiostrepton-Producing Streptomyces laurentii ATCC 31255.</title>
        <authorList>
            <person name="Doi K."/>
            <person name="Fujino Y."/>
            <person name="Nagayoshi Y."/>
            <person name="Ohshima T."/>
            <person name="Ogata S."/>
        </authorList>
    </citation>
    <scope>NUCLEOTIDE SEQUENCE [LARGE SCALE GENOMIC DNA]</scope>
    <source>
        <strain evidence="3 4">ATCC 31255</strain>
    </source>
</reference>
<dbReference type="GO" id="GO:0016758">
    <property type="term" value="F:hexosyltransferase activity"/>
    <property type="evidence" value="ECO:0007669"/>
    <property type="project" value="UniProtKB-ARBA"/>
</dbReference>
<dbReference type="EMBL" id="AP017424">
    <property type="protein sequence ID" value="BAU84476.1"/>
    <property type="molecule type" value="Genomic_DNA"/>
</dbReference>
<dbReference type="PANTHER" id="PTHR22916:SF3">
    <property type="entry name" value="UDP-GLCNAC:BETAGAL BETA-1,3-N-ACETYLGLUCOSAMINYLTRANSFERASE-LIKE PROTEIN 1"/>
    <property type="match status" value="1"/>
</dbReference>
<dbReference type="PANTHER" id="PTHR22916">
    <property type="entry name" value="GLYCOSYLTRANSFERASE"/>
    <property type="match status" value="1"/>
</dbReference>
<dbReference type="Proteomes" id="UP000217676">
    <property type="component" value="Chromosome"/>
</dbReference>
<feature type="domain" description="TarS/TarP linker" evidence="2">
    <location>
        <begin position="250"/>
        <end position="340"/>
    </location>
</feature>